<proteinExistence type="predicted"/>
<evidence type="ECO:0000256" key="1">
    <source>
        <dbReference type="SAM" id="Phobius"/>
    </source>
</evidence>
<name>A0AAP0NG22_LIQFO</name>
<keyword evidence="3" id="KW-1185">Reference proteome</keyword>
<dbReference type="Proteomes" id="UP001415857">
    <property type="component" value="Unassembled WGS sequence"/>
</dbReference>
<sequence length="104" mass="12099">MEGVEFESKDEPLKSQIAIRCAKAALLLSSLKSFPSCTLRSPHHDEDEEREILMRAVADLKLELVKERMKSRRIKLCSLTEVLLQVMVMLSLWSFCLMFVFNFY</sequence>
<evidence type="ECO:0000313" key="3">
    <source>
        <dbReference type="Proteomes" id="UP001415857"/>
    </source>
</evidence>
<gene>
    <name evidence="2" type="ORF">L1049_026719</name>
</gene>
<protein>
    <submittedName>
        <fullName evidence="2">Uncharacterized protein</fullName>
    </submittedName>
</protein>
<dbReference type="EMBL" id="JBBPBK010000014">
    <property type="protein sequence ID" value="KAK9271130.1"/>
    <property type="molecule type" value="Genomic_DNA"/>
</dbReference>
<evidence type="ECO:0000313" key="2">
    <source>
        <dbReference type="EMBL" id="KAK9271130.1"/>
    </source>
</evidence>
<dbReference type="AlphaFoldDB" id="A0AAP0NG22"/>
<reference evidence="2 3" key="1">
    <citation type="journal article" date="2024" name="Plant J.">
        <title>Genome sequences and population genomics reveal climatic adaptation and genomic divergence between two closely related sweetgum species.</title>
        <authorList>
            <person name="Xu W.Q."/>
            <person name="Ren C.Q."/>
            <person name="Zhang X.Y."/>
            <person name="Comes H.P."/>
            <person name="Liu X.H."/>
            <person name="Li Y.G."/>
            <person name="Kettle C.J."/>
            <person name="Jalonen R."/>
            <person name="Gaisberger H."/>
            <person name="Ma Y.Z."/>
            <person name="Qiu Y.X."/>
        </authorList>
    </citation>
    <scope>NUCLEOTIDE SEQUENCE [LARGE SCALE GENOMIC DNA]</scope>
    <source>
        <strain evidence="2">Hangzhou</strain>
    </source>
</reference>
<keyword evidence="1" id="KW-0812">Transmembrane</keyword>
<comment type="caution">
    <text evidence="2">The sequence shown here is derived from an EMBL/GenBank/DDBJ whole genome shotgun (WGS) entry which is preliminary data.</text>
</comment>
<keyword evidence="1" id="KW-1133">Transmembrane helix</keyword>
<accession>A0AAP0NG22</accession>
<organism evidence="2 3">
    <name type="scientific">Liquidambar formosana</name>
    <name type="common">Formosan gum</name>
    <dbReference type="NCBI Taxonomy" id="63359"/>
    <lineage>
        <taxon>Eukaryota</taxon>
        <taxon>Viridiplantae</taxon>
        <taxon>Streptophyta</taxon>
        <taxon>Embryophyta</taxon>
        <taxon>Tracheophyta</taxon>
        <taxon>Spermatophyta</taxon>
        <taxon>Magnoliopsida</taxon>
        <taxon>eudicotyledons</taxon>
        <taxon>Gunneridae</taxon>
        <taxon>Pentapetalae</taxon>
        <taxon>Saxifragales</taxon>
        <taxon>Altingiaceae</taxon>
        <taxon>Liquidambar</taxon>
    </lineage>
</organism>
<keyword evidence="1" id="KW-0472">Membrane</keyword>
<feature type="transmembrane region" description="Helical" evidence="1">
    <location>
        <begin position="76"/>
        <end position="101"/>
    </location>
</feature>